<dbReference type="Pfam" id="PF00023">
    <property type="entry name" value="Ank"/>
    <property type="match status" value="1"/>
</dbReference>
<dbReference type="InterPro" id="IPR027417">
    <property type="entry name" value="P-loop_NTPase"/>
</dbReference>
<keyword evidence="2" id="KW-0040">ANK repeat</keyword>
<organism evidence="4">
    <name type="scientific">Gibberella zeae</name>
    <name type="common">Wheat head blight fungus</name>
    <name type="synonym">Fusarium graminearum</name>
    <dbReference type="NCBI Taxonomy" id="5518"/>
    <lineage>
        <taxon>Eukaryota</taxon>
        <taxon>Fungi</taxon>
        <taxon>Dikarya</taxon>
        <taxon>Ascomycota</taxon>
        <taxon>Pezizomycotina</taxon>
        <taxon>Sordariomycetes</taxon>
        <taxon>Hypocreomycetidae</taxon>
        <taxon>Hypocreales</taxon>
        <taxon>Nectriaceae</taxon>
        <taxon>Fusarium</taxon>
    </lineage>
</organism>
<keyword evidence="1" id="KW-0677">Repeat</keyword>
<name>A0A4E9EM27_GIBZA</name>
<dbReference type="PANTHER" id="PTHR10039:SF14">
    <property type="entry name" value="NACHT DOMAIN-CONTAINING PROTEIN"/>
    <property type="match status" value="1"/>
</dbReference>
<reference evidence="4" key="1">
    <citation type="submission" date="2019-04" db="EMBL/GenBank/DDBJ databases">
        <authorList>
            <person name="Melise S."/>
            <person name="Noan J."/>
            <person name="Okalmin O."/>
        </authorList>
    </citation>
    <scope>NUCLEOTIDE SEQUENCE</scope>
    <source>
        <strain evidence="4">FN9</strain>
    </source>
</reference>
<accession>A0A4E9EM27</accession>
<gene>
    <name evidence="4" type="ORF">FUG_LOCUS511742</name>
</gene>
<feature type="repeat" description="ANK" evidence="2">
    <location>
        <begin position="1417"/>
        <end position="1449"/>
    </location>
</feature>
<dbReference type="SUPFAM" id="SSF48403">
    <property type="entry name" value="Ankyrin repeat"/>
    <property type="match status" value="2"/>
</dbReference>
<protein>
    <recommendedName>
        <fullName evidence="3">NACHT domain-containing protein</fullName>
    </recommendedName>
</protein>
<dbReference type="Pfam" id="PF24883">
    <property type="entry name" value="NPHP3_N"/>
    <property type="match status" value="1"/>
</dbReference>
<dbReference type="EMBL" id="CAAKMV010000174">
    <property type="protein sequence ID" value="VIO63226.1"/>
    <property type="molecule type" value="Genomic_DNA"/>
</dbReference>
<feature type="domain" description="NACHT" evidence="3">
    <location>
        <begin position="451"/>
        <end position="563"/>
    </location>
</feature>
<feature type="repeat" description="ANK" evidence="2">
    <location>
        <begin position="1290"/>
        <end position="1322"/>
    </location>
</feature>
<dbReference type="PROSITE" id="PS50297">
    <property type="entry name" value="ANK_REP_REGION"/>
    <property type="match status" value="1"/>
</dbReference>
<dbReference type="Gene3D" id="1.25.40.20">
    <property type="entry name" value="Ankyrin repeat-containing domain"/>
    <property type="match status" value="3"/>
</dbReference>
<dbReference type="PANTHER" id="PTHR10039">
    <property type="entry name" value="AMELOGENIN"/>
    <property type="match status" value="1"/>
</dbReference>
<dbReference type="InterPro" id="IPR002110">
    <property type="entry name" value="Ankyrin_rpt"/>
</dbReference>
<dbReference type="InterPro" id="IPR046676">
    <property type="entry name" value="DUF6546"/>
</dbReference>
<dbReference type="SUPFAM" id="SSF52540">
    <property type="entry name" value="P-loop containing nucleoside triphosphate hydrolases"/>
    <property type="match status" value="1"/>
</dbReference>
<sequence length="1989" mass="223121">MVLPKTLKSLVLFQHSVEHLTQSAYQDPSYERLRDIRNRLDIQNKSSRYLAQTSLRLEQFFVSFLINAGDFLAACRKEWTWEHLQSLALSFQGSGKHHQEGINSPLLSTAKVALRMPKLETLVLWSGDRGTTCAFIYTRNEYCAQVVWRGTWDLDISQEALKAWEAVAALYSLELRVEHERIQEVIRSCGDAIHHLNLPCQIIQPTVTIPPSNLNTHYPRPYLATMEVAASLIAIVDLSVSVSSACIKYIRGVKNAANEATALHEELSSLLCIVSRLQLPSVFSSLKIELEPDIKLCHDDLLALQVKLKPAEGIRRVRQILVWPFKKDGEFQNASMRIQRHLNIFEKAIAVSTLETTSEIKAQLLQLREARESDRTLLTDNLEVIDAHLSDIKKVMSQDQMNELTKWLNAVDCEPNYFDNIALAVSNTGSWFFEETGNFAQWLQCTADSPKNILIQGEAGAGKTVLMSTAVQAALSVTPSSNIYVGYYYFDFRSSQKSLPSSMLRSLLHQLIKDMPTFPEAIERLRSKYPTADMVPVSELTGILQQEYSTFDTVFLFIDALDECEKLDELLNVLKTMTRNVGPWADIRCMCFSRDESGIKQSLEPSGFTIQPLEYAAVVQDIEVYVTEIMRNDANGNFKVFHGSSEGLRSDVITALVQKSGGMFRWVQCQLDEISRCRTAREIREAINNLPSTLTETYERMFKKMSNSDLRKAQRILSWLIGTDGEMTANMLVEALTIDEDRLEVDEEDRLQNPGEIRNICRSLVRESDYSYPIRGPKCKAITLAHFSVEQYLLSPQAGRFRLDLRDIHLQLSRACLAYSTSPIWESVTQSGSEDDVVAENGRDVVQFLASTCQDIFSHLQYQNVEYDLVHYITGLLQQEPRLRNLNRNCALVNSWDDYRSPYKAILYIDARGGPWGVSMARLLDGPLRIGHTSSFLSKAVAAGLYPTCISLILSTIDFNGVDGYHQTPLAFIVATGRIDLVRHFTLQNKTKYQRATGSNTLADGNMLKLILNSTVNGLFTAIVAKWVDGCHELFSAALGYLEMFLDRDYATKVYPMMIRLCSILSAVERFDEFLESLLSHAYRSERMNAQALKQLEEEVLYVSVRQDNAGYVRKMLASGVSPTARINRASNLRLLHQRYADNVTLEEVNKHWLCYLDTEAFLDRIDAHWRDWEYAEDEPKIIFTTAMNNSKISRLLVEGANAKILDDEDILLPAIGSWLSATDNQGQATDLEFLRSLLLDYLQKPENKEKLNLALNIWAGSKDGIQVIKQLIARGANPNSSLVGEDYHDFRTPLVTACRGQGFANVEVLLEEGADPNLEEESGMLPSVALFTNSWCPASDRDRIYDLLKQHTPALKTITERPLLPPPVFYRYGYGSRDGSVLSAIITSAMRYHIPVEFLMSHDLLDNLDRYLPGDEYGTPLIAAAATGSKDFVDLLIQHGATIDAPGHPDTEWSHPALAAILSDHWDLALKFLEGFDASSYETDEEQRKWEMALMCALQWDGQDVALKLIEGGVDIDFVMDQGASPYILYDTRESFHTDMDEIMSYLSETGTSMYAAYVSGNMTLINKLQSLGASQDPAPGAPFGDSLTVVCASENVEAVEMLLEKGSDVNQCNPGREKWCPLVAALPVSYSSGTDEIVSLLIEKGAKANVSYPFKNAPAEPNSLESMLFKYNQTLHFSLLWKRMWDDCKITGPSILYAKPFNGNTFIAATEGRDDERLELVAKQEGVDVNREESCGIYPTAMIATLDMKKSYRTSDTLRKLGATEISASQMLNFTHPFRALSSELVKENVGLTIPGSFWGNMITLCVNVPTAIPFLLQQGADPTEVVPGSFYGSALMAASALLSADTILHFIDHGCNFNIPVSPFGTPLIAVCAGPSHYPFQWSFHEEYNLQDPPGWSMVQYDMLELLIANGADVNATHNEFSPLIALVLCDCEQEYKIKGLRLLLEKGADPNLTLPQWGYSKVSIHPISGLFVALRYTWGSRMEHL</sequence>
<proteinExistence type="predicted"/>
<dbReference type="SMART" id="SM00248">
    <property type="entry name" value="ANK"/>
    <property type="match status" value="10"/>
</dbReference>
<dbReference type="Gene3D" id="3.40.50.300">
    <property type="entry name" value="P-loop containing nucleotide triphosphate hydrolases"/>
    <property type="match status" value="1"/>
</dbReference>
<dbReference type="InterPro" id="IPR036770">
    <property type="entry name" value="Ankyrin_rpt-contain_sf"/>
</dbReference>
<dbReference type="PROSITE" id="PS50088">
    <property type="entry name" value="ANK_REPEAT"/>
    <property type="match status" value="2"/>
</dbReference>
<evidence type="ECO:0000259" key="3">
    <source>
        <dbReference type="PROSITE" id="PS50837"/>
    </source>
</evidence>
<dbReference type="PROSITE" id="PS50837">
    <property type="entry name" value="NACHT"/>
    <property type="match status" value="1"/>
</dbReference>
<evidence type="ECO:0000313" key="4">
    <source>
        <dbReference type="EMBL" id="VIO63226.1"/>
    </source>
</evidence>
<dbReference type="InterPro" id="IPR056884">
    <property type="entry name" value="NPHP3-like_N"/>
</dbReference>
<evidence type="ECO:0000256" key="2">
    <source>
        <dbReference type="PROSITE-ProRule" id="PRU00023"/>
    </source>
</evidence>
<dbReference type="InterPro" id="IPR007111">
    <property type="entry name" value="NACHT_NTPase"/>
</dbReference>
<evidence type="ECO:0000256" key="1">
    <source>
        <dbReference type="ARBA" id="ARBA00022737"/>
    </source>
</evidence>
<dbReference type="Pfam" id="PF20183">
    <property type="entry name" value="DUF6546"/>
    <property type="match status" value="1"/>
</dbReference>